<dbReference type="SMART" id="SM00226">
    <property type="entry name" value="LMWPc"/>
    <property type="match status" value="1"/>
</dbReference>
<dbReference type="PANTHER" id="PTHR43428">
    <property type="entry name" value="ARSENATE REDUCTASE"/>
    <property type="match status" value="1"/>
</dbReference>
<reference evidence="3" key="1">
    <citation type="journal article" date="2014" name="Int. J. Syst. Evol. Microbiol.">
        <title>Complete genome sequence of Corynebacterium casei LMG S-19264T (=DSM 44701T), isolated from a smear-ripened cheese.</title>
        <authorList>
            <consortium name="US DOE Joint Genome Institute (JGI-PGF)"/>
            <person name="Walter F."/>
            <person name="Albersmeier A."/>
            <person name="Kalinowski J."/>
            <person name="Ruckert C."/>
        </authorList>
    </citation>
    <scope>NUCLEOTIDE SEQUENCE</scope>
    <source>
        <strain evidence="3">CGMCC 1.15478</strain>
    </source>
</reference>
<evidence type="ECO:0000313" key="3">
    <source>
        <dbReference type="EMBL" id="GGC72316.1"/>
    </source>
</evidence>
<dbReference type="GO" id="GO:0046685">
    <property type="term" value="P:response to arsenic-containing substance"/>
    <property type="evidence" value="ECO:0007669"/>
    <property type="project" value="UniProtKB-KW"/>
</dbReference>
<keyword evidence="4" id="KW-1185">Reference proteome</keyword>
<dbReference type="AlphaFoldDB" id="A0A916UG47"/>
<dbReference type="InterPro" id="IPR036196">
    <property type="entry name" value="Ptyr_pPase_sf"/>
</dbReference>
<sequence>MTEKLPSVLFVCNRNGGKSQMAAALMRHHVEAAADIFSAGTDPGTKLNGESEQSLHEIGATLDGEFPKPVDQDVLDRATAVVILGTEAQLDTTRDGIERWVIDEPSERGIHGMERMRLIRDDIDKRVIDLIGRLGISPQSAD</sequence>
<evidence type="ECO:0000259" key="2">
    <source>
        <dbReference type="SMART" id="SM00226"/>
    </source>
</evidence>
<reference evidence="3" key="2">
    <citation type="submission" date="2020-09" db="EMBL/GenBank/DDBJ databases">
        <authorList>
            <person name="Sun Q."/>
            <person name="Zhou Y."/>
        </authorList>
    </citation>
    <scope>NUCLEOTIDE SEQUENCE</scope>
    <source>
        <strain evidence="3">CGMCC 1.15478</strain>
    </source>
</reference>
<dbReference type="EMBL" id="BMJH01000003">
    <property type="protein sequence ID" value="GGC72316.1"/>
    <property type="molecule type" value="Genomic_DNA"/>
</dbReference>
<accession>A0A916UG47</accession>
<dbReference type="PANTHER" id="PTHR43428:SF1">
    <property type="entry name" value="ARSENATE REDUCTASE"/>
    <property type="match status" value="1"/>
</dbReference>
<dbReference type="Gene3D" id="3.40.50.2300">
    <property type="match status" value="1"/>
</dbReference>
<dbReference type="InterPro" id="IPR023485">
    <property type="entry name" value="Ptyr_pPase"/>
</dbReference>
<protein>
    <submittedName>
        <fullName evidence="3">Arsenate-mycothiol transferase ArsC1</fullName>
    </submittedName>
</protein>
<keyword evidence="1" id="KW-0059">Arsenical resistance</keyword>
<dbReference type="RefSeq" id="WP_188675879.1">
    <property type="nucleotide sequence ID" value="NZ_BMJH01000003.1"/>
</dbReference>
<organism evidence="3 4">
    <name type="scientific">Hoyosella rhizosphaerae</name>
    <dbReference type="NCBI Taxonomy" id="1755582"/>
    <lineage>
        <taxon>Bacteria</taxon>
        <taxon>Bacillati</taxon>
        <taxon>Actinomycetota</taxon>
        <taxon>Actinomycetes</taxon>
        <taxon>Mycobacteriales</taxon>
        <taxon>Hoyosellaceae</taxon>
        <taxon>Hoyosella</taxon>
    </lineage>
</organism>
<evidence type="ECO:0000256" key="1">
    <source>
        <dbReference type="ARBA" id="ARBA00022849"/>
    </source>
</evidence>
<keyword evidence="3" id="KW-0808">Transferase</keyword>
<evidence type="ECO:0000313" key="4">
    <source>
        <dbReference type="Proteomes" id="UP000641514"/>
    </source>
</evidence>
<dbReference type="Proteomes" id="UP000641514">
    <property type="component" value="Unassembled WGS sequence"/>
</dbReference>
<dbReference type="GO" id="GO:0016740">
    <property type="term" value="F:transferase activity"/>
    <property type="evidence" value="ECO:0007669"/>
    <property type="project" value="UniProtKB-KW"/>
</dbReference>
<name>A0A916UG47_9ACTN</name>
<gene>
    <name evidence="3" type="primary">arsC1</name>
    <name evidence="3" type="ORF">GCM10011410_26670</name>
</gene>
<dbReference type="SUPFAM" id="SSF52788">
    <property type="entry name" value="Phosphotyrosine protein phosphatases I"/>
    <property type="match status" value="1"/>
</dbReference>
<comment type="caution">
    <text evidence="3">The sequence shown here is derived from an EMBL/GenBank/DDBJ whole genome shotgun (WGS) entry which is preliminary data.</text>
</comment>
<dbReference type="Pfam" id="PF01451">
    <property type="entry name" value="LMWPc"/>
    <property type="match status" value="1"/>
</dbReference>
<proteinExistence type="predicted"/>
<feature type="domain" description="Phosphotyrosine protein phosphatase I" evidence="2">
    <location>
        <begin position="6"/>
        <end position="133"/>
    </location>
</feature>